<protein>
    <submittedName>
        <fullName evidence="2">Uncharacterized protein</fullName>
    </submittedName>
</protein>
<organism evidence="2 3">
    <name type="scientific">Sphingomonas mollis</name>
    <dbReference type="NCBI Taxonomy" id="2795726"/>
    <lineage>
        <taxon>Bacteria</taxon>
        <taxon>Pseudomonadati</taxon>
        <taxon>Pseudomonadota</taxon>
        <taxon>Alphaproteobacteria</taxon>
        <taxon>Sphingomonadales</taxon>
        <taxon>Sphingomonadaceae</taxon>
        <taxon>Sphingomonas</taxon>
    </lineage>
</organism>
<keyword evidence="1" id="KW-0732">Signal</keyword>
<sequence length="171" mass="17678">MAYRAWKGITGGVLLATVCAVPVAAAPRAAASQSEILEGVQSCAASLASTGIDEASLVSDGWSKGVMSESGKPLASDVIFYGKGNLMLMSVRTSAGQTPICSILARIGSVDDYPALQDAMAAAYGKPIKDDGKGEQMFIARDHRVIDLASTGSNKNPSVRIAVGPVFQETK</sequence>
<dbReference type="Proteomes" id="UP000640426">
    <property type="component" value="Unassembled WGS sequence"/>
</dbReference>
<evidence type="ECO:0000256" key="1">
    <source>
        <dbReference type="SAM" id="SignalP"/>
    </source>
</evidence>
<keyword evidence="3" id="KW-1185">Reference proteome</keyword>
<feature type="chain" id="PRO_5045755450" evidence="1">
    <location>
        <begin position="26"/>
        <end position="171"/>
    </location>
</feature>
<dbReference type="RefSeq" id="WP_199036168.1">
    <property type="nucleotide sequence ID" value="NZ_JAELXS010000003.1"/>
</dbReference>
<reference evidence="3" key="1">
    <citation type="submission" date="2020-12" db="EMBL/GenBank/DDBJ databases">
        <title>Hymenobacter sp.</title>
        <authorList>
            <person name="Kim M.K."/>
        </authorList>
    </citation>
    <scope>NUCLEOTIDE SEQUENCE [LARGE SCALE GENOMIC DNA]</scope>
    <source>
        <strain evidence="3">BT553</strain>
    </source>
</reference>
<dbReference type="EMBL" id="JAELXS010000003">
    <property type="protein sequence ID" value="MBJ6121340.1"/>
    <property type="molecule type" value="Genomic_DNA"/>
</dbReference>
<name>A0ABS0XNN0_9SPHN</name>
<evidence type="ECO:0000313" key="2">
    <source>
        <dbReference type="EMBL" id="MBJ6121340.1"/>
    </source>
</evidence>
<feature type="signal peptide" evidence="1">
    <location>
        <begin position="1"/>
        <end position="25"/>
    </location>
</feature>
<proteinExistence type="predicted"/>
<evidence type="ECO:0000313" key="3">
    <source>
        <dbReference type="Proteomes" id="UP000640426"/>
    </source>
</evidence>
<comment type="caution">
    <text evidence="2">The sequence shown here is derived from an EMBL/GenBank/DDBJ whole genome shotgun (WGS) entry which is preliminary data.</text>
</comment>
<accession>A0ABS0XNN0</accession>
<gene>
    <name evidence="2" type="ORF">JAO74_05990</name>
</gene>